<evidence type="ECO:0000313" key="2">
    <source>
        <dbReference type="EMBL" id="KAB8068918.1"/>
    </source>
</evidence>
<feature type="transmembrane region" description="Helical" evidence="1">
    <location>
        <begin position="12"/>
        <end position="31"/>
    </location>
</feature>
<keyword evidence="1" id="KW-0812">Transmembrane</keyword>
<name>A0A5N5WK65_9EURO</name>
<gene>
    <name evidence="2" type="ORF">BDV29DRAFT_183717</name>
</gene>
<evidence type="ECO:0000256" key="1">
    <source>
        <dbReference type="SAM" id="Phobius"/>
    </source>
</evidence>
<keyword evidence="1" id="KW-0472">Membrane</keyword>
<keyword evidence="1" id="KW-1133">Transmembrane helix</keyword>
<dbReference type="AlphaFoldDB" id="A0A5N5WK65"/>
<keyword evidence="3" id="KW-1185">Reference proteome</keyword>
<proteinExistence type="predicted"/>
<evidence type="ECO:0000313" key="3">
    <source>
        <dbReference type="Proteomes" id="UP000326565"/>
    </source>
</evidence>
<sequence length="72" mass="8311">MGSWRSSYMANRLFNVSFCLHGLVPFAYIRISFRPEGIPPNLWGSGHLVTIINLRMYKFIHRVELTKRCGPG</sequence>
<dbReference type="Proteomes" id="UP000326565">
    <property type="component" value="Unassembled WGS sequence"/>
</dbReference>
<organism evidence="2 3">
    <name type="scientific">Aspergillus leporis</name>
    <dbReference type="NCBI Taxonomy" id="41062"/>
    <lineage>
        <taxon>Eukaryota</taxon>
        <taxon>Fungi</taxon>
        <taxon>Dikarya</taxon>
        <taxon>Ascomycota</taxon>
        <taxon>Pezizomycotina</taxon>
        <taxon>Eurotiomycetes</taxon>
        <taxon>Eurotiomycetidae</taxon>
        <taxon>Eurotiales</taxon>
        <taxon>Aspergillaceae</taxon>
        <taxon>Aspergillus</taxon>
        <taxon>Aspergillus subgen. Circumdati</taxon>
    </lineage>
</organism>
<reference evidence="2 3" key="1">
    <citation type="submission" date="2019-04" db="EMBL/GenBank/DDBJ databases">
        <title>Friends and foes A comparative genomics study of 23 Aspergillus species from section Flavi.</title>
        <authorList>
            <consortium name="DOE Joint Genome Institute"/>
            <person name="Kjaerbolling I."/>
            <person name="Vesth T."/>
            <person name="Frisvad J.C."/>
            <person name="Nybo J.L."/>
            <person name="Theobald S."/>
            <person name="Kildgaard S."/>
            <person name="Isbrandt T."/>
            <person name="Kuo A."/>
            <person name="Sato A."/>
            <person name="Lyhne E.K."/>
            <person name="Kogle M.E."/>
            <person name="Wiebenga A."/>
            <person name="Kun R.S."/>
            <person name="Lubbers R.J."/>
            <person name="Makela M.R."/>
            <person name="Barry K."/>
            <person name="Chovatia M."/>
            <person name="Clum A."/>
            <person name="Daum C."/>
            <person name="Haridas S."/>
            <person name="He G."/>
            <person name="LaButti K."/>
            <person name="Lipzen A."/>
            <person name="Mondo S."/>
            <person name="Riley R."/>
            <person name="Salamov A."/>
            <person name="Simmons B.A."/>
            <person name="Magnuson J.K."/>
            <person name="Henrissat B."/>
            <person name="Mortensen U.H."/>
            <person name="Larsen T.O."/>
            <person name="Devries R.P."/>
            <person name="Grigoriev I.V."/>
            <person name="Machida M."/>
            <person name="Baker S.E."/>
            <person name="Andersen M.R."/>
        </authorList>
    </citation>
    <scope>NUCLEOTIDE SEQUENCE [LARGE SCALE GENOMIC DNA]</scope>
    <source>
        <strain evidence="2 3">CBS 151.66</strain>
    </source>
</reference>
<accession>A0A5N5WK65</accession>
<dbReference type="EMBL" id="ML732366">
    <property type="protein sequence ID" value="KAB8068918.1"/>
    <property type="molecule type" value="Genomic_DNA"/>
</dbReference>
<protein>
    <submittedName>
        <fullName evidence="2">Uncharacterized protein</fullName>
    </submittedName>
</protein>